<dbReference type="InterPro" id="IPR008250">
    <property type="entry name" value="ATPase_P-typ_transduc_dom_A_sf"/>
</dbReference>
<dbReference type="InterPro" id="IPR001757">
    <property type="entry name" value="P_typ_ATPase"/>
</dbReference>
<dbReference type="InterPro" id="IPR059000">
    <property type="entry name" value="ATPase_P-type_domA"/>
</dbReference>
<evidence type="ECO:0000256" key="8">
    <source>
        <dbReference type="ARBA" id="ARBA00022840"/>
    </source>
</evidence>
<dbReference type="InterPro" id="IPR023299">
    <property type="entry name" value="ATPase_P-typ_cyto_dom_N"/>
</dbReference>
<dbReference type="GO" id="GO:0005886">
    <property type="term" value="C:plasma membrane"/>
    <property type="evidence" value="ECO:0007669"/>
    <property type="project" value="UniProtKB-SubCell"/>
</dbReference>
<evidence type="ECO:0000313" key="16">
    <source>
        <dbReference type="EMBL" id="ABM62625.1"/>
    </source>
</evidence>
<keyword evidence="9" id="KW-0460">Magnesium</keyword>
<feature type="transmembrane region" description="Helical" evidence="14">
    <location>
        <begin position="884"/>
        <end position="902"/>
    </location>
</feature>
<evidence type="ECO:0000259" key="15">
    <source>
        <dbReference type="SMART" id="SM00831"/>
    </source>
</evidence>
<dbReference type="InterPro" id="IPR023214">
    <property type="entry name" value="HAD_sf"/>
</dbReference>
<dbReference type="Pfam" id="PF08282">
    <property type="entry name" value="Hydrolase_3"/>
    <property type="match status" value="1"/>
</dbReference>
<feature type="transmembrane region" description="Helical" evidence="14">
    <location>
        <begin position="846"/>
        <end position="864"/>
    </location>
</feature>
<evidence type="ECO:0000256" key="10">
    <source>
        <dbReference type="ARBA" id="ARBA00022967"/>
    </source>
</evidence>
<dbReference type="AlphaFoldDB" id="A1WY63"/>
<dbReference type="SUPFAM" id="SSF81653">
    <property type="entry name" value="Calcium ATPase, transduction domain A"/>
    <property type="match status" value="1"/>
</dbReference>
<dbReference type="Pfam" id="PF00122">
    <property type="entry name" value="E1-E2_ATPase"/>
    <property type="match status" value="1"/>
</dbReference>
<dbReference type="InterPro" id="IPR018303">
    <property type="entry name" value="ATPase_P-typ_P_site"/>
</dbReference>
<comment type="similarity">
    <text evidence="2">Belongs to the cation transport ATPase (P-type) (TC 3.A.3) family. Type IIA subfamily.</text>
</comment>
<keyword evidence="3" id="KW-1003">Cell membrane</keyword>
<dbReference type="Gene3D" id="3.40.50.1000">
    <property type="entry name" value="HAD superfamily/HAD-like"/>
    <property type="match status" value="1"/>
</dbReference>
<gene>
    <name evidence="16" type="ordered locus">Hhal_1861</name>
</gene>
<dbReference type="InterPro" id="IPR004014">
    <property type="entry name" value="ATPase_P-typ_cation-transptr_N"/>
</dbReference>
<keyword evidence="11 14" id="KW-1133">Transmembrane helix</keyword>
<feature type="transmembrane region" description="Helical" evidence="14">
    <location>
        <begin position="258"/>
        <end position="277"/>
    </location>
</feature>
<evidence type="ECO:0000256" key="13">
    <source>
        <dbReference type="SAM" id="MobiDB-lite"/>
    </source>
</evidence>
<accession>A1WY63</accession>
<feature type="transmembrane region" description="Helical" evidence="14">
    <location>
        <begin position="70"/>
        <end position="89"/>
    </location>
</feature>
<dbReference type="Pfam" id="PF00690">
    <property type="entry name" value="Cation_ATPase_N"/>
    <property type="match status" value="1"/>
</dbReference>
<dbReference type="SUPFAM" id="SSF81665">
    <property type="entry name" value="Calcium ATPase, transmembrane domain M"/>
    <property type="match status" value="1"/>
</dbReference>
<keyword evidence="4" id="KW-0597">Phosphoprotein</keyword>
<dbReference type="HOGENOM" id="CLU_002360_3_0_6"/>
<evidence type="ECO:0000256" key="2">
    <source>
        <dbReference type="ARBA" id="ARBA00005675"/>
    </source>
</evidence>
<keyword evidence="8" id="KW-0067">ATP-binding</keyword>
<dbReference type="GO" id="GO:0030007">
    <property type="term" value="P:intracellular potassium ion homeostasis"/>
    <property type="evidence" value="ECO:0007669"/>
    <property type="project" value="TreeGrafter"/>
</dbReference>
<evidence type="ECO:0000256" key="7">
    <source>
        <dbReference type="ARBA" id="ARBA00022741"/>
    </source>
</evidence>
<dbReference type="GO" id="GO:0046872">
    <property type="term" value="F:metal ion binding"/>
    <property type="evidence" value="ECO:0007669"/>
    <property type="project" value="UniProtKB-KW"/>
</dbReference>
<dbReference type="CDD" id="cd02080">
    <property type="entry name" value="P-type_ATPase_cation"/>
    <property type="match status" value="1"/>
</dbReference>
<evidence type="ECO:0000256" key="4">
    <source>
        <dbReference type="ARBA" id="ARBA00022553"/>
    </source>
</evidence>
<dbReference type="GO" id="GO:1902600">
    <property type="term" value="P:proton transmembrane transport"/>
    <property type="evidence" value="ECO:0007669"/>
    <property type="project" value="TreeGrafter"/>
</dbReference>
<feature type="region of interest" description="Disordered" evidence="13">
    <location>
        <begin position="1"/>
        <end position="22"/>
    </location>
</feature>
<evidence type="ECO:0000256" key="12">
    <source>
        <dbReference type="ARBA" id="ARBA00023136"/>
    </source>
</evidence>
<proteinExistence type="inferred from homology"/>
<dbReference type="RefSeq" id="WP_011814647.1">
    <property type="nucleotide sequence ID" value="NC_008789.1"/>
</dbReference>
<evidence type="ECO:0000313" key="17">
    <source>
        <dbReference type="Proteomes" id="UP000000647"/>
    </source>
</evidence>
<sequence>MDDGREATTRTEGETARCWHAEPADRVAEQLGSGGQGLDVEEAAARLESHGPNELRPPERAGPVVRFLRHFHNVLIYILIAAAAGTALLGHWVDTGVILAVVLINTLIGFFQEGKAERALDAIRQMLSPQAVVVRGGERREVDAAQIVPGDVVFLQAGDKVPADLRLFNAKNLRIDEAVLTGESVPVEKGTEAVDAAADLGDRRGMAYSGTLVTFGRGLGVVVATGTETEVGRISQMLGEVDSLQTPLIRQTEQFGRWLAAIIVVVAAFTFAFGYWVRSYPLDEMFLAAVSLAVSTIPEGLPAILTIALAIGVQKMARRNAIIRRLPAVETLGSVSTICSDKTGTLTRNEMTVATLVSRQRRVRVDGVGYAPHGGFCEGHEEVFPDRDPVFHQALLCALLCNDAEHFERDGEWRLQGDPTEGSLVVAARKAGYDPSAETERRPRLDVIPFESDHKYMATLHSDHHGWQGIFLKGSPERLLELCTHEQTADGPQPLDRGWWETAMDDVAARGERLLALAMQEVDPHQQELTYEQVEGGGFTLLGLVGIIDPPREEAIAAVARAQRAGIRVKMITGDHLATARAIGQQLGIGQAEAVSGHEIDAMDGPTLQETVRRVDIFARTTPEHKLRLVQALQADGGICAMTGDGVNDAPALKRADVGVAMGNKGTEAAKEASEMVLADDNFASITHAVEEGRAVYDNIRKAILHMLPTNAGQSLTIMMAILMGLALPLTPVQVLWVNMVTSVTLAMALAFEPGEPGVMERPPRDPNAPLLSGFMLWRIPFVALLLWLGTFGHFVWMEEVVGASDELARTVAINTLVAGQAFYLLNLRLIYDPIWRGWALFRSRAMWIAIGVLILLQLAFTYAPVMHTLFGTTPIGPEDWARILLFGLAVFVIVELEKAVVRRLPGRQPASAATTG</sequence>
<keyword evidence="7" id="KW-0547">Nucleotide-binding</keyword>
<reference evidence="17" key="1">
    <citation type="submission" date="2006-12" db="EMBL/GenBank/DDBJ databases">
        <title>Complete sequence of Halorhodospira halophila SL1.</title>
        <authorList>
            <consortium name="US DOE Joint Genome Institute"/>
            <person name="Copeland A."/>
            <person name="Lucas S."/>
            <person name="Lapidus A."/>
            <person name="Barry K."/>
            <person name="Detter J.C."/>
            <person name="Glavina del Rio T."/>
            <person name="Hammon N."/>
            <person name="Israni S."/>
            <person name="Dalin E."/>
            <person name="Tice H."/>
            <person name="Pitluck S."/>
            <person name="Saunders E."/>
            <person name="Brettin T."/>
            <person name="Bruce D."/>
            <person name="Han C."/>
            <person name="Tapia R."/>
            <person name="Schmutz J."/>
            <person name="Larimer F."/>
            <person name="Land M."/>
            <person name="Hauser L."/>
            <person name="Kyrpides N."/>
            <person name="Mikhailova N."/>
            <person name="Hoff W."/>
            <person name="Richardson P."/>
        </authorList>
    </citation>
    <scope>NUCLEOTIDE SEQUENCE [LARGE SCALE GENOMIC DNA]</scope>
    <source>
        <strain evidence="17">DSM 244 / SL1</strain>
    </source>
</reference>
<dbReference type="SFLD" id="SFLDS00003">
    <property type="entry name" value="Haloacid_Dehalogenase"/>
    <property type="match status" value="1"/>
</dbReference>
<dbReference type="eggNOG" id="COG0474">
    <property type="taxonomic scope" value="Bacteria"/>
</dbReference>
<dbReference type="Gene3D" id="1.20.1110.10">
    <property type="entry name" value="Calcium-transporting ATPase, transmembrane domain"/>
    <property type="match status" value="1"/>
</dbReference>
<dbReference type="Proteomes" id="UP000000647">
    <property type="component" value="Chromosome"/>
</dbReference>
<dbReference type="SUPFAM" id="SSF81660">
    <property type="entry name" value="Metal cation-transporting ATPase, ATP-binding domain N"/>
    <property type="match status" value="1"/>
</dbReference>
<dbReference type="GO" id="GO:0005524">
    <property type="term" value="F:ATP binding"/>
    <property type="evidence" value="ECO:0007669"/>
    <property type="project" value="UniProtKB-KW"/>
</dbReference>
<dbReference type="PROSITE" id="PS00154">
    <property type="entry name" value="ATPASE_E1_E2"/>
    <property type="match status" value="1"/>
</dbReference>
<dbReference type="NCBIfam" id="TIGR01494">
    <property type="entry name" value="ATPase_P-type"/>
    <property type="match status" value="2"/>
</dbReference>
<evidence type="ECO:0000256" key="3">
    <source>
        <dbReference type="ARBA" id="ARBA00022475"/>
    </source>
</evidence>
<dbReference type="SFLD" id="SFLDF00027">
    <property type="entry name" value="p-type_atpase"/>
    <property type="match status" value="1"/>
</dbReference>
<dbReference type="SMART" id="SM00831">
    <property type="entry name" value="Cation_ATPase_N"/>
    <property type="match status" value="1"/>
</dbReference>
<dbReference type="PRINTS" id="PR00120">
    <property type="entry name" value="HATPASE"/>
</dbReference>
<dbReference type="PANTHER" id="PTHR43294">
    <property type="entry name" value="SODIUM/POTASSIUM-TRANSPORTING ATPASE SUBUNIT ALPHA"/>
    <property type="match status" value="1"/>
</dbReference>
<reference evidence="16 17" key="2">
    <citation type="journal article" date="2013" name="Stand. Genomic Sci.">
        <title>Complete genome sequence of Halorhodospira halophila SL1.</title>
        <authorList>
            <person name="Challacombe J.F."/>
            <person name="Majid S."/>
            <person name="Deole R."/>
            <person name="Brettin T.S."/>
            <person name="Bruce D."/>
            <person name="Delano S.F."/>
            <person name="Detter J.C."/>
            <person name="Gleasner C.D."/>
            <person name="Han C.S."/>
            <person name="Misra M."/>
            <person name="Reitenga K.G."/>
            <person name="Mikhailova N."/>
            <person name="Woyke T."/>
            <person name="Pitluck S."/>
            <person name="Nolan M."/>
            <person name="Land M.L."/>
            <person name="Saunders E."/>
            <person name="Tapia R."/>
            <person name="Lapidus A."/>
            <person name="Ivanova N."/>
            <person name="Hoff W.D."/>
        </authorList>
    </citation>
    <scope>NUCLEOTIDE SEQUENCE [LARGE SCALE GENOMIC DNA]</scope>
    <source>
        <strain evidence="17">DSM 244 / SL1</strain>
    </source>
</reference>
<organism evidence="16 17">
    <name type="scientific">Halorhodospira halophila (strain DSM 244 / SL1)</name>
    <name type="common">Ectothiorhodospira halophila (strain DSM 244 / SL1)</name>
    <dbReference type="NCBI Taxonomy" id="349124"/>
    <lineage>
        <taxon>Bacteria</taxon>
        <taxon>Pseudomonadati</taxon>
        <taxon>Pseudomonadota</taxon>
        <taxon>Gammaproteobacteria</taxon>
        <taxon>Chromatiales</taxon>
        <taxon>Ectothiorhodospiraceae</taxon>
        <taxon>Halorhodospira</taxon>
    </lineage>
</organism>
<dbReference type="Pfam" id="PF00689">
    <property type="entry name" value="Cation_ATPase_C"/>
    <property type="match status" value="1"/>
</dbReference>
<dbReference type="PRINTS" id="PR00119">
    <property type="entry name" value="CATATPASE"/>
</dbReference>
<protein>
    <submittedName>
        <fullName evidence="16">ATPase, P-type (Transporting), HAD superfamily, subfamily IC</fullName>
    </submittedName>
</protein>
<keyword evidence="6" id="KW-0479">Metal-binding</keyword>
<dbReference type="GO" id="GO:1990573">
    <property type="term" value="P:potassium ion import across plasma membrane"/>
    <property type="evidence" value="ECO:0007669"/>
    <property type="project" value="TreeGrafter"/>
</dbReference>
<dbReference type="KEGG" id="hha:Hhal_1861"/>
<dbReference type="EMBL" id="CP000544">
    <property type="protein sequence ID" value="ABM62625.1"/>
    <property type="molecule type" value="Genomic_DNA"/>
</dbReference>
<evidence type="ECO:0000256" key="1">
    <source>
        <dbReference type="ARBA" id="ARBA00004651"/>
    </source>
</evidence>
<dbReference type="FunFam" id="2.70.150.10:FF:000016">
    <property type="entry name" value="Calcium-transporting P-type ATPase putative"/>
    <property type="match status" value="1"/>
</dbReference>
<keyword evidence="17" id="KW-1185">Reference proteome</keyword>
<dbReference type="InterPro" id="IPR006068">
    <property type="entry name" value="ATPase_P-typ_cation-transptr_C"/>
</dbReference>
<dbReference type="InterPro" id="IPR050510">
    <property type="entry name" value="Cation_transp_ATPase_P-type"/>
</dbReference>
<feature type="domain" description="Cation-transporting P-type ATPase N-terminal" evidence="15">
    <location>
        <begin position="18"/>
        <end position="91"/>
    </location>
</feature>
<feature type="transmembrane region" description="Helical" evidence="14">
    <location>
        <begin position="808"/>
        <end position="826"/>
    </location>
</feature>
<feature type="transmembrane region" description="Helical" evidence="14">
    <location>
        <begin position="776"/>
        <end position="796"/>
    </location>
</feature>
<keyword evidence="10" id="KW-1278">Translocase</keyword>
<dbReference type="Gene3D" id="2.70.150.10">
    <property type="entry name" value="Calcium-transporting ATPase, cytoplasmic transduction domain A"/>
    <property type="match status" value="1"/>
</dbReference>
<keyword evidence="12 14" id="KW-0472">Membrane</keyword>
<evidence type="ECO:0000256" key="6">
    <source>
        <dbReference type="ARBA" id="ARBA00022723"/>
    </source>
</evidence>
<dbReference type="GO" id="GO:0036376">
    <property type="term" value="P:sodium ion export across plasma membrane"/>
    <property type="evidence" value="ECO:0007669"/>
    <property type="project" value="TreeGrafter"/>
</dbReference>
<dbReference type="GO" id="GO:0006883">
    <property type="term" value="P:intracellular sodium ion homeostasis"/>
    <property type="evidence" value="ECO:0007669"/>
    <property type="project" value="TreeGrafter"/>
</dbReference>
<name>A1WY63_HALHL</name>
<evidence type="ECO:0000256" key="9">
    <source>
        <dbReference type="ARBA" id="ARBA00022842"/>
    </source>
</evidence>
<evidence type="ECO:0000256" key="14">
    <source>
        <dbReference type="SAM" id="Phobius"/>
    </source>
</evidence>
<keyword evidence="5 14" id="KW-0812">Transmembrane</keyword>
<evidence type="ECO:0000256" key="5">
    <source>
        <dbReference type="ARBA" id="ARBA00022692"/>
    </source>
</evidence>
<evidence type="ECO:0000256" key="11">
    <source>
        <dbReference type="ARBA" id="ARBA00022989"/>
    </source>
</evidence>
<dbReference type="OrthoDB" id="9814270at2"/>
<dbReference type="FunFam" id="3.40.50.1000:FF:000211">
    <property type="entry name" value="Plasma membrane ATPase"/>
    <property type="match status" value="1"/>
</dbReference>
<comment type="subcellular location">
    <subcellularLocation>
        <location evidence="1">Cell membrane</location>
        <topology evidence="1">Multi-pass membrane protein</topology>
    </subcellularLocation>
</comment>
<dbReference type="PANTHER" id="PTHR43294:SF20">
    <property type="entry name" value="P-TYPE ATPASE"/>
    <property type="match status" value="1"/>
</dbReference>
<dbReference type="SUPFAM" id="SSF56784">
    <property type="entry name" value="HAD-like"/>
    <property type="match status" value="1"/>
</dbReference>
<dbReference type="InterPro" id="IPR036412">
    <property type="entry name" value="HAD-like_sf"/>
</dbReference>
<dbReference type="InterPro" id="IPR044492">
    <property type="entry name" value="P_typ_ATPase_HD_dom"/>
</dbReference>
<dbReference type="Pfam" id="PF13246">
    <property type="entry name" value="Cation_ATPase"/>
    <property type="match status" value="1"/>
</dbReference>
<dbReference type="Gene3D" id="3.40.1110.10">
    <property type="entry name" value="Calcium-transporting ATPase, cytoplasmic domain N"/>
    <property type="match status" value="1"/>
</dbReference>
<feature type="transmembrane region" description="Helical" evidence="14">
    <location>
        <begin position="711"/>
        <end position="730"/>
    </location>
</feature>
<dbReference type="SFLD" id="SFLDG00002">
    <property type="entry name" value="C1.7:_P-type_atpase_like"/>
    <property type="match status" value="1"/>
</dbReference>
<feature type="transmembrane region" description="Helical" evidence="14">
    <location>
        <begin position="95"/>
        <end position="111"/>
    </location>
</feature>
<dbReference type="GO" id="GO:0016887">
    <property type="term" value="F:ATP hydrolysis activity"/>
    <property type="evidence" value="ECO:0007669"/>
    <property type="project" value="InterPro"/>
</dbReference>
<dbReference type="STRING" id="349124.Hhal_1861"/>
<dbReference type="GO" id="GO:0005391">
    <property type="term" value="F:P-type sodium:potassium-exchanging transporter activity"/>
    <property type="evidence" value="ECO:0007669"/>
    <property type="project" value="TreeGrafter"/>
</dbReference>
<dbReference type="InterPro" id="IPR023298">
    <property type="entry name" value="ATPase_P-typ_TM_dom_sf"/>
</dbReference>